<dbReference type="GO" id="GO:0003676">
    <property type="term" value="F:nucleic acid binding"/>
    <property type="evidence" value="ECO:0007669"/>
    <property type="project" value="UniProtKB-UniRule"/>
</dbReference>
<feature type="compositionally biased region" description="Polar residues" evidence="2">
    <location>
        <begin position="382"/>
        <end position="391"/>
    </location>
</feature>
<feature type="domain" description="SUZ" evidence="4">
    <location>
        <begin position="138"/>
        <end position="217"/>
    </location>
</feature>
<dbReference type="InterPro" id="IPR036867">
    <property type="entry name" value="R3H_dom_sf"/>
</dbReference>
<feature type="domain" description="R3H" evidence="3">
    <location>
        <begin position="70"/>
        <end position="134"/>
    </location>
</feature>
<dbReference type="SUPFAM" id="SSF82708">
    <property type="entry name" value="R3H domain"/>
    <property type="match status" value="1"/>
</dbReference>
<evidence type="ECO:0008006" key="6">
    <source>
        <dbReference type="Google" id="ProtNLM"/>
    </source>
</evidence>
<feature type="compositionally biased region" description="Low complexity" evidence="2">
    <location>
        <begin position="369"/>
        <end position="381"/>
    </location>
</feature>
<feature type="region of interest" description="Disordered" evidence="2">
    <location>
        <begin position="310"/>
        <end position="405"/>
    </location>
</feature>
<evidence type="ECO:0000259" key="3">
    <source>
        <dbReference type="PROSITE" id="PS51061"/>
    </source>
</evidence>
<dbReference type="EMBL" id="HBFB01017463">
    <property type="protein sequence ID" value="CAD8680825.1"/>
    <property type="molecule type" value="Transcribed_RNA"/>
</dbReference>
<feature type="region of interest" description="Disordered" evidence="2">
    <location>
        <begin position="245"/>
        <end position="266"/>
    </location>
</feature>
<keyword evidence="1" id="KW-0597">Phosphoprotein</keyword>
<dbReference type="Gene3D" id="3.30.1370.50">
    <property type="entry name" value="R3H-like domain"/>
    <property type="match status" value="1"/>
</dbReference>
<dbReference type="AlphaFoldDB" id="A0A7S0RLR2"/>
<protein>
    <recommendedName>
        <fullName evidence="6">R3H domain-containing protein</fullName>
    </recommendedName>
</protein>
<dbReference type="InterPro" id="IPR051937">
    <property type="entry name" value="R3H_domain_containing"/>
</dbReference>
<feature type="compositionally biased region" description="Low complexity" evidence="2">
    <location>
        <begin position="392"/>
        <end position="405"/>
    </location>
</feature>
<dbReference type="InterPro" id="IPR001374">
    <property type="entry name" value="R3H_dom"/>
</dbReference>
<evidence type="ECO:0000313" key="5">
    <source>
        <dbReference type="EMBL" id="CAD8680825.1"/>
    </source>
</evidence>
<evidence type="ECO:0000256" key="1">
    <source>
        <dbReference type="ARBA" id="ARBA00022553"/>
    </source>
</evidence>
<gene>
    <name evidence="5" type="ORF">CLEI1391_LOCUS9795</name>
</gene>
<dbReference type="PANTHER" id="PTHR15672:SF8">
    <property type="entry name" value="PROTEIN ENCORE"/>
    <property type="match status" value="1"/>
</dbReference>
<feature type="compositionally biased region" description="Low complexity" evidence="2">
    <location>
        <begin position="559"/>
        <end position="608"/>
    </location>
</feature>
<feature type="region of interest" description="Disordered" evidence="2">
    <location>
        <begin position="534"/>
        <end position="608"/>
    </location>
</feature>
<dbReference type="PROSITE" id="PS51061">
    <property type="entry name" value="R3H"/>
    <property type="match status" value="1"/>
</dbReference>
<feature type="compositionally biased region" description="Basic residues" evidence="2">
    <location>
        <begin position="546"/>
        <end position="558"/>
    </location>
</feature>
<sequence length="608" mass="63100">MAAPASAEPASVDHWEDHPTEVKLSALSIEDAHDGAKEQPQVGVQGQQAPSIVFGPEPPILMALLDPKERSTVLRIEDDVLRFIGDSSRTVLEFPGSFSNYQRMLAHKVAQYHGLHTSTVDYEGGVARVVAHRRSVQDKPKPKLSTIEVTQEQVAALSTMNAKGSVSDRPKLLRRPSGHDANRLGSEQGRNSNVARTAKEREEEYLKARERIMGGGAAEGMMMNGRGMGRGAPGGRGTPTVPLPGNPGFAANGRGRGRKSNFRDRALDDPDYVRGLNRYGGMPGMVYGDPAYMQPGMYGMPGYPMDPMGQMAMPGTSPKSSSSLGSAQLYGGAAQQGQGWSVPPPAPPPSAPTGGKQGAYPPPPPPPNASSGNHAGSASGSMPSTPTGSAAGQQPGMHQHMQGGVRPYGMPMPGYGMPMGGMPYPGMPGAMPPGAMYPPGAMPGYGYGMPPGAYPYPMAPGGMPGSDPAMQQQQQAAMGGYAHPMYPMGAMPMPGMPGPSGQWAMGMPRMPMAMYPAMPGMPYPGMQGGDMGQGYAMYPGGGHQHGPSHHNKSHRNSNAHHSGGSSSQHHSSAATSGNTATATAAAPAAATTAAQEAPAAEAAPAQDQ</sequence>
<proteinExistence type="predicted"/>
<dbReference type="Pfam" id="PF01424">
    <property type="entry name" value="R3H"/>
    <property type="match status" value="1"/>
</dbReference>
<feature type="compositionally biased region" description="Basic and acidic residues" evidence="2">
    <location>
        <begin position="166"/>
        <end position="182"/>
    </location>
</feature>
<reference evidence="5" key="1">
    <citation type="submission" date="2021-01" db="EMBL/GenBank/DDBJ databases">
        <authorList>
            <person name="Corre E."/>
            <person name="Pelletier E."/>
            <person name="Niang G."/>
            <person name="Scheremetjew M."/>
            <person name="Finn R."/>
            <person name="Kale V."/>
            <person name="Holt S."/>
            <person name="Cochrane G."/>
            <person name="Meng A."/>
            <person name="Brown T."/>
            <person name="Cohen L."/>
        </authorList>
    </citation>
    <scope>NUCLEOTIDE SEQUENCE</scope>
    <source>
        <strain evidence="5">SAG 11-49</strain>
    </source>
</reference>
<accession>A0A7S0RLR2</accession>
<dbReference type="InterPro" id="IPR024771">
    <property type="entry name" value="SUZ"/>
</dbReference>
<evidence type="ECO:0000259" key="4">
    <source>
        <dbReference type="PROSITE" id="PS51673"/>
    </source>
</evidence>
<evidence type="ECO:0000256" key="2">
    <source>
        <dbReference type="SAM" id="MobiDB-lite"/>
    </source>
</evidence>
<feature type="region of interest" description="Disordered" evidence="2">
    <location>
        <begin position="159"/>
        <end position="201"/>
    </location>
</feature>
<dbReference type="CDD" id="cd02642">
    <property type="entry name" value="R3H_encore_like"/>
    <property type="match status" value="1"/>
</dbReference>
<organism evidence="5">
    <name type="scientific">Chlamydomonas leiostraca</name>
    <dbReference type="NCBI Taxonomy" id="1034604"/>
    <lineage>
        <taxon>Eukaryota</taxon>
        <taxon>Viridiplantae</taxon>
        <taxon>Chlorophyta</taxon>
        <taxon>core chlorophytes</taxon>
        <taxon>Chlorophyceae</taxon>
        <taxon>CS clade</taxon>
        <taxon>Chlamydomonadales</taxon>
        <taxon>Chlamydomonadaceae</taxon>
        <taxon>Chlamydomonas</taxon>
    </lineage>
</organism>
<dbReference type="PANTHER" id="PTHR15672">
    <property type="entry name" value="CAMP-REGULATED PHOSPHOPROTEIN 21 RELATED R3H DOMAIN CONTAINING PROTEIN"/>
    <property type="match status" value="1"/>
</dbReference>
<dbReference type="PROSITE" id="PS51673">
    <property type="entry name" value="SUZ"/>
    <property type="match status" value="1"/>
</dbReference>
<dbReference type="SMART" id="SM00393">
    <property type="entry name" value="R3H"/>
    <property type="match status" value="1"/>
</dbReference>
<name>A0A7S0RLR2_9CHLO</name>
<dbReference type="Pfam" id="PF12752">
    <property type="entry name" value="SUZ"/>
    <property type="match status" value="1"/>
</dbReference>
<feature type="compositionally biased region" description="Low complexity" evidence="2">
    <location>
        <begin position="320"/>
        <end position="339"/>
    </location>
</feature>
<feature type="compositionally biased region" description="Pro residues" evidence="2">
    <location>
        <begin position="342"/>
        <end position="351"/>
    </location>
</feature>